<sequence length="207" mass="21542">MTKPAKLPVTGQVTGKSVVEKINEVIEQSLGKDETAVDSERLAGKTPADLMSAFTAESTETANTLVSAHEAKPDPHPQYATDTELSALSQSLSGSVQSAISIAQSKVATVNGVGPDAGGNVTLSMPASGSARLVHSYTGNTTVDLYGNWGAGLYIIWTNNNGTASISVTPHNSETISLGSSTANTYGIGRYFKAYFSYSSVNIYKVG</sequence>
<name>C1D8E9_LARHH</name>
<dbReference type="eggNOG" id="COG5301">
    <property type="taxonomic scope" value="Bacteria"/>
</dbReference>
<gene>
    <name evidence="1" type="ordered locus">LHK_01755</name>
</gene>
<dbReference type="Proteomes" id="UP000002010">
    <property type="component" value="Chromosome"/>
</dbReference>
<dbReference type="HOGENOM" id="CLU_1325005_0_0_4"/>
<protein>
    <submittedName>
        <fullName evidence="1">Uncharacterized protein</fullName>
    </submittedName>
</protein>
<evidence type="ECO:0000313" key="2">
    <source>
        <dbReference type="Proteomes" id="UP000002010"/>
    </source>
</evidence>
<dbReference type="EMBL" id="CP001154">
    <property type="protein sequence ID" value="ACO74739.1"/>
    <property type="molecule type" value="Genomic_DNA"/>
</dbReference>
<accession>C1D8E9</accession>
<organism evidence="1 2">
    <name type="scientific">Laribacter hongkongensis (strain HLHK9)</name>
    <dbReference type="NCBI Taxonomy" id="557598"/>
    <lineage>
        <taxon>Bacteria</taxon>
        <taxon>Pseudomonadati</taxon>
        <taxon>Pseudomonadota</taxon>
        <taxon>Betaproteobacteria</taxon>
        <taxon>Neisseriales</taxon>
        <taxon>Aquaspirillaceae</taxon>
        <taxon>Laribacter</taxon>
    </lineage>
</organism>
<dbReference type="STRING" id="557598.LHK_01755"/>
<proteinExistence type="predicted"/>
<reference evidence="1 2" key="1">
    <citation type="journal article" date="2009" name="PLoS Genet.">
        <title>The complete genome and proteome of Laribacter hongkongensis reveal potential mechanisms for adaptations to different temperatures and habitats.</title>
        <authorList>
            <person name="Woo P.C."/>
            <person name="Lau S.K."/>
            <person name="Tse H."/>
            <person name="Teng J.L."/>
            <person name="Curreem S.O."/>
            <person name="Tsang A.K."/>
            <person name="Fan R.Y."/>
            <person name="Wong G.K."/>
            <person name="Huang Y."/>
            <person name="Loman N.J."/>
            <person name="Snyder L.A."/>
            <person name="Cai J.J."/>
            <person name="Huang J.D."/>
            <person name="Mak W."/>
            <person name="Pallen M.J."/>
            <person name="Lok S."/>
            <person name="Yuen K.Y."/>
        </authorList>
    </citation>
    <scope>NUCLEOTIDE SEQUENCE [LARGE SCALE GENOMIC DNA]</scope>
    <source>
        <strain evidence="1 2">HLHK9</strain>
    </source>
</reference>
<dbReference type="KEGG" id="lhk:LHK_01755"/>
<evidence type="ECO:0000313" key="1">
    <source>
        <dbReference type="EMBL" id="ACO74739.1"/>
    </source>
</evidence>
<keyword evidence="2" id="KW-1185">Reference proteome</keyword>
<dbReference type="AlphaFoldDB" id="C1D8E9"/>